<sequence>MPWGFQTCGPNEALVISGCCHSKPMYIPGGRKFVLPGIQQVQRLSLNTMTITIESPRIYTQLGVPVTVTGVAQLRIKGQNQEMLAAAAEQFLGKSEHEITEISRETLEGHQRAIMGNMTVEEIYKDRKKFSKCVFEVASSDLVNMGISVVSYTLKDIKDDEGYLKALGLSRTAQVKRDARIGEAEAQKESGIKEAMAEQERMAAKYKNDIEIAKAQRDYELKKAAFDQEVQAKKAESDLAYELQAAKTRQQIKEEEMQIKVVERTQQINVQELEIVRKERHLDASVRKPAEAERYRLEKIAEAENQKIVLEAQAEAESIQLKGEAEAYAIEARAKATAEQMAKKADAWKEYGEAAKLDLVLKTLPKLAAEVAQPLAGANKITMVSNGGKGSELGAAKITGEVMDIMERLPRIVNSMAGVDIAKTMGGGEGGGGKRRN</sequence>
<dbReference type="GO" id="GO:0045807">
    <property type="term" value="P:positive regulation of endocytosis"/>
    <property type="evidence" value="ECO:0007669"/>
    <property type="project" value="TreeGrafter"/>
</dbReference>
<dbReference type="GO" id="GO:2000049">
    <property type="term" value="P:positive regulation of cell-cell adhesion mediated by cadherin"/>
    <property type="evidence" value="ECO:0007669"/>
    <property type="project" value="TreeGrafter"/>
</dbReference>
<dbReference type="CDD" id="cd03399">
    <property type="entry name" value="SPFH_flotillin"/>
    <property type="match status" value="1"/>
</dbReference>
<dbReference type="GO" id="GO:0070528">
    <property type="term" value="P:protein kinase C signaling"/>
    <property type="evidence" value="ECO:0007669"/>
    <property type="project" value="TreeGrafter"/>
</dbReference>
<dbReference type="Gene3D" id="3.30.479.30">
    <property type="entry name" value="Band 7 domain"/>
    <property type="match status" value="1"/>
</dbReference>
<dbReference type="InterPro" id="IPR001107">
    <property type="entry name" value="Band_7"/>
</dbReference>
<dbReference type="OrthoDB" id="6080404at2759"/>
<evidence type="ECO:0000256" key="4">
    <source>
        <dbReference type="RuleBase" id="RU366054"/>
    </source>
</evidence>
<reference evidence="6" key="1">
    <citation type="submission" date="2016-11" db="UniProtKB">
        <authorList>
            <consortium name="WormBaseParasite"/>
        </authorList>
    </citation>
    <scope>IDENTIFICATION</scope>
</reference>
<keyword evidence="3" id="KW-0472">Membrane</keyword>
<evidence type="ECO:0000313" key="5">
    <source>
        <dbReference type="Proteomes" id="UP000095280"/>
    </source>
</evidence>
<dbReference type="SUPFAM" id="SSF117892">
    <property type="entry name" value="Band 7/SPFH domain"/>
    <property type="match status" value="1"/>
</dbReference>
<dbReference type="WBParaSite" id="maker-uti_cns_0006771-snap-gene-0.13-mRNA-1">
    <property type="protein sequence ID" value="maker-uti_cns_0006771-snap-gene-0.13-mRNA-1"/>
    <property type="gene ID" value="maker-uti_cns_0006771-snap-gene-0.13"/>
</dbReference>
<comment type="subcellular location">
    <subcellularLocation>
        <location evidence="1">Membrane</location>
    </subcellularLocation>
</comment>
<dbReference type="GO" id="GO:0002090">
    <property type="term" value="P:regulation of receptor internalization"/>
    <property type="evidence" value="ECO:0007669"/>
    <property type="project" value="TreeGrafter"/>
</dbReference>
<evidence type="ECO:0000256" key="1">
    <source>
        <dbReference type="ARBA" id="ARBA00004370"/>
    </source>
</evidence>
<organism evidence="5 6">
    <name type="scientific">Macrostomum lignano</name>
    <dbReference type="NCBI Taxonomy" id="282301"/>
    <lineage>
        <taxon>Eukaryota</taxon>
        <taxon>Metazoa</taxon>
        <taxon>Spiralia</taxon>
        <taxon>Lophotrochozoa</taxon>
        <taxon>Platyhelminthes</taxon>
        <taxon>Rhabditophora</taxon>
        <taxon>Macrostomorpha</taxon>
        <taxon>Macrostomida</taxon>
        <taxon>Macrostomidae</taxon>
        <taxon>Macrostomum</taxon>
    </lineage>
</organism>
<keyword evidence="5" id="KW-1185">Reference proteome</keyword>
<dbReference type="GO" id="GO:0002020">
    <property type="term" value="F:protease binding"/>
    <property type="evidence" value="ECO:0007669"/>
    <property type="project" value="TreeGrafter"/>
</dbReference>
<dbReference type="InterPro" id="IPR027705">
    <property type="entry name" value="Flotillin_fam"/>
</dbReference>
<dbReference type="GO" id="GO:1901890">
    <property type="term" value="P:positive regulation of cell junction assembly"/>
    <property type="evidence" value="ECO:0007669"/>
    <property type="project" value="TreeGrafter"/>
</dbReference>
<proteinExistence type="inferred from homology"/>
<dbReference type="SMART" id="SM00244">
    <property type="entry name" value="PHB"/>
    <property type="match status" value="1"/>
</dbReference>
<comment type="similarity">
    <text evidence="2 4">Belongs to the band 7/mec-2 family. Flotillin subfamily.</text>
</comment>
<evidence type="ECO:0000313" key="6">
    <source>
        <dbReference type="WBParaSite" id="maker-uti_cns_0006771-snap-gene-0.13-mRNA-1"/>
    </source>
</evidence>
<accession>A0A1I8HKJ4</accession>
<dbReference type="GO" id="GO:0031410">
    <property type="term" value="C:cytoplasmic vesicle"/>
    <property type="evidence" value="ECO:0007669"/>
    <property type="project" value="TreeGrafter"/>
</dbReference>
<dbReference type="PANTHER" id="PTHR13806:SF46">
    <property type="entry name" value="FLOTILLIN-1-RELATED"/>
    <property type="match status" value="1"/>
</dbReference>
<dbReference type="AlphaFoldDB" id="A0A1I8HKJ4"/>
<dbReference type="STRING" id="282301.A0A1I8HKJ4"/>
<protein>
    <submittedName>
        <fullName evidence="6">PHB domain-containing protein</fullName>
    </submittedName>
</protein>
<evidence type="ECO:0000256" key="2">
    <source>
        <dbReference type="ARBA" id="ARBA00007161"/>
    </source>
</evidence>
<name>A0A1I8HKJ4_9PLAT</name>
<dbReference type="InterPro" id="IPR036013">
    <property type="entry name" value="Band_7/SPFH_dom_sf"/>
</dbReference>
<dbReference type="Pfam" id="PF01145">
    <property type="entry name" value="Band_7"/>
    <property type="match status" value="1"/>
</dbReference>
<dbReference type="GO" id="GO:0072659">
    <property type="term" value="P:protein localization to plasma membrane"/>
    <property type="evidence" value="ECO:0007669"/>
    <property type="project" value="TreeGrafter"/>
</dbReference>
<evidence type="ECO:0000256" key="3">
    <source>
        <dbReference type="ARBA" id="ARBA00023136"/>
    </source>
</evidence>
<dbReference type="Proteomes" id="UP000095280">
    <property type="component" value="Unplaced"/>
</dbReference>
<dbReference type="GO" id="GO:0016600">
    <property type="term" value="C:flotillin complex"/>
    <property type="evidence" value="ECO:0007669"/>
    <property type="project" value="TreeGrafter"/>
</dbReference>
<dbReference type="PANTHER" id="PTHR13806">
    <property type="entry name" value="FLOTILLIN-RELATED"/>
    <property type="match status" value="1"/>
</dbReference>